<accession>A0A1H6A7H2</accession>
<keyword evidence="1" id="KW-1133">Transmembrane helix</keyword>
<sequence length="348" mass="40666">MRKNTCSTCNNIERSLVNAKDFLFLRIFTNPQHMFWRIILIPLFLFLTLALAVSAILYAFLILNWDVNWPMWATWLLPFSSSLVLLWVCKERLFKSIRSKIQVFSVMDLSALILFSSLPLLVSSLFGPLSESIRYNLGHVKTIQDIQELGPHESPSFLEVSNWYTDKLLVLPIQTVDEKFGFFQKKYELSSLFLVPIFQYDDAYKTHARAWMAFEYSEVLTQEEVEGKGAEEFFRSALIHFQRLQIREFRYLELYPRNKFYGVFQQLVYGHKFFSSGFAAIYKGQDVDRDYLSAYYLKYFLFLLALIGLPVLLLLSGLLYALQRYGQKKPPTLPSLSDEHGFPGDYRA</sequence>
<feature type="transmembrane region" description="Helical" evidence="1">
    <location>
        <begin position="35"/>
        <end position="63"/>
    </location>
</feature>
<feature type="transmembrane region" description="Helical" evidence="1">
    <location>
        <begin position="299"/>
        <end position="322"/>
    </location>
</feature>
<dbReference type="EMBL" id="FNUT01000008">
    <property type="protein sequence ID" value="SEG44693.1"/>
    <property type="molecule type" value="Genomic_DNA"/>
</dbReference>
<dbReference type="Proteomes" id="UP000236731">
    <property type="component" value="Unassembled WGS sequence"/>
</dbReference>
<organism evidence="2 3">
    <name type="scientific">Sphingobacterium lactis</name>
    <dbReference type="NCBI Taxonomy" id="797291"/>
    <lineage>
        <taxon>Bacteria</taxon>
        <taxon>Pseudomonadati</taxon>
        <taxon>Bacteroidota</taxon>
        <taxon>Sphingobacteriia</taxon>
        <taxon>Sphingobacteriales</taxon>
        <taxon>Sphingobacteriaceae</taxon>
        <taxon>Sphingobacterium</taxon>
    </lineage>
</organism>
<feature type="transmembrane region" description="Helical" evidence="1">
    <location>
        <begin position="69"/>
        <end position="89"/>
    </location>
</feature>
<gene>
    <name evidence="2" type="ORF">SAMN05421877_10813</name>
</gene>
<evidence type="ECO:0000313" key="2">
    <source>
        <dbReference type="EMBL" id="SEG44693.1"/>
    </source>
</evidence>
<proteinExistence type="predicted"/>
<evidence type="ECO:0000256" key="1">
    <source>
        <dbReference type="SAM" id="Phobius"/>
    </source>
</evidence>
<protein>
    <submittedName>
        <fullName evidence="2">Uncharacterized protein</fullName>
    </submittedName>
</protein>
<reference evidence="3" key="1">
    <citation type="submission" date="2016-10" db="EMBL/GenBank/DDBJ databases">
        <authorList>
            <person name="Varghese N."/>
            <person name="Submissions S."/>
        </authorList>
    </citation>
    <scope>NUCLEOTIDE SEQUENCE [LARGE SCALE GENOMIC DNA]</scope>
    <source>
        <strain evidence="3">DSM 22361</strain>
    </source>
</reference>
<name>A0A1H6A7H2_9SPHI</name>
<keyword evidence="1" id="KW-0812">Transmembrane</keyword>
<keyword evidence="1" id="KW-0472">Membrane</keyword>
<evidence type="ECO:0000313" key="3">
    <source>
        <dbReference type="Proteomes" id="UP000236731"/>
    </source>
</evidence>
<keyword evidence="3" id="KW-1185">Reference proteome</keyword>
<feature type="transmembrane region" description="Helical" evidence="1">
    <location>
        <begin position="101"/>
        <end position="122"/>
    </location>
</feature>
<dbReference type="AlphaFoldDB" id="A0A1H6A7H2"/>